<dbReference type="InterPro" id="IPR036322">
    <property type="entry name" value="WD40_repeat_dom_sf"/>
</dbReference>
<dbReference type="InterPro" id="IPR020472">
    <property type="entry name" value="WD40_PAC1"/>
</dbReference>
<dbReference type="InterPro" id="IPR019775">
    <property type="entry name" value="WD40_repeat_CS"/>
</dbReference>
<dbReference type="AlphaFoldDB" id="A0A7S4ADI5"/>
<dbReference type="PANTHER" id="PTHR19848:SF8">
    <property type="entry name" value="F-BOX AND WD REPEAT DOMAIN CONTAINING 7"/>
    <property type="match status" value="1"/>
</dbReference>
<accession>A0A7S4ADI5</accession>
<dbReference type="PROSITE" id="PS50294">
    <property type="entry name" value="WD_REPEATS_REGION"/>
    <property type="match status" value="2"/>
</dbReference>
<feature type="compositionally biased region" description="Basic and acidic residues" evidence="4">
    <location>
        <begin position="488"/>
        <end position="504"/>
    </location>
</feature>
<reference evidence="5" key="1">
    <citation type="submission" date="2021-01" db="EMBL/GenBank/DDBJ databases">
        <authorList>
            <person name="Corre E."/>
            <person name="Pelletier E."/>
            <person name="Niang G."/>
            <person name="Scheremetjew M."/>
            <person name="Finn R."/>
            <person name="Kale V."/>
            <person name="Holt S."/>
            <person name="Cochrane G."/>
            <person name="Meng A."/>
            <person name="Brown T."/>
            <person name="Cohen L."/>
        </authorList>
    </citation>
    <scope>NUCLEOTIDE SEQUENCE</scope>
    <source>
        <strain evidence="5">10249 10 AB</strain>
    </source>
</reference>
<feature type="region of interest" description="Disordered" evidence="4">
    <location>
        <begin position="160"/>
        <end position="180"/>
    </location>
</feature>
<evidence type="ECO:0000256" key="3">
    <source>
        <dbReference type="PROSITE-ProRule" id="PRU00221"/>
    </source>
</evidence>
<dbReference type="EMBL" id="HBIX01005604">
    <property type="protein sequence ID" value="CAE0711709.1"/>
    <property type="molecule type" value="Transcribed_RNA"/>
</dbReference>
<feature type="repeat" description="WD" evidence="3">
    <location>
        <begin position="458"/>
        <end position="480"/>
    </location>
</feature>
<dbReference type="PANTHER" id="PTHR19848">
    <property type="entry name" value="WD40 REPEAT PROTEIN"/>
    <property type="match status" value="1"/>
</dbReference>
<gene>
    <name evidence="5" type="ORF">PAUS00366_LOCUS4461</name>
</gene>
<dbReference type="InterPro" id="IPR015943">
    <property type="entry name" value="WD40/YVTN_repeat-like_dom_sf"/>
</dbReference>
<feature type="repeat" description="WD" evidence="3">
    <location>
        <begin position="318"/>
        <end position="357"/>
    </location>
</feature>
<keyword evidence="1 3" id="KW-0853">WD repeat</keyword>
<dbReference type="PROSITE" id="PS50082">
    <property type="entry name" value="WD_REPEATS_2"/>
    <property type="match status" value="3"/>
</dbReference>
<dbReference type="Gene3D" id="2.130.10.10">
    <property type="entry name" value="YVTN repeat-like/Quinoprotein amine dehydrogenase"/>
    <property type="match status" value="2"/>
</dbReference>
<keyword evidence="2" id="KW-0677">Repeat</keyword>
<evidence type="ECO:0000256" key="2">
    <source>
        <dbReference type="ARBA" id="ARBA00022737"/>
    </source>
</evidence>
<evidence type="ECO:0000256" key="1">
    <source>
        <dbReference type="ARBA" id="ARBA00022574"/>
    </source>
</evidence>
<organism evidence="5">
    <name type="scientific">Pseudo-nitzschia australis</name>
    <dbReference type="NCBI Taxonomy" id="44445"/>
    <lineage>
        <taxon>Eukaryota</taxon>
        <taxon>Sar</taxon>
        <taxon>Stramenopiles</taxon>
        <taxon>Ochrophyta</taxon>
        <taxon>Bacillariophyta</taxon>
        <taxon>Bacillariophyceae</taxon>
        <taxon>Bacillariophycidae</taxon>
        <taxon>Bacillariales</taxon>
        <taxon>Bacillariaceae</taxon>
        <taxon>Pseudo-nitzschia</taxon>
    </lineage>
</organism>
<evidence type="ECO:0000256" key="4">
    <source>
        <dbReference type="SAM" id="MobiDB-lite"/>
    </source>
</evidence>
<sequence length="687" mass="76809">MEDNYHAIGASVYHTQQAEPKSSSYTSSGIVVEQETIGFDSTRARSGVSGNFRCRDTTSESSSSWYQYEKRSILVTKEQKMKSGFSLLPTWNSRFAQRLERLRITDSTIIQDEKSKNSNKNDDKNDHRNKHAVQQDYNDDADDDNDADYSPVTSTLQIIHPQVPQQQQEETTSDEGSLLTGEKVEHGRITIVPQIPAIVIMEHIAPYINDRLVWNSLASLNRETYAISLSLNHIYRPWPCVRWRVTTIMATPALSVSSVSSQRKQQRQKPRRRFAARGAVQTSARPWTVSFGHDYLCCGTDRGNVMVRMINNGSTKSVRGHSGRVNSIQSCGDWLISGGDDRATRIWNVATMSCEAILIGHMGSITSIAVLPYQNRKCGICESDDDVDDDDETPTSSHLGGRMLVATAGLDSDIHLYTVCYEGNKVVSTEHLVNFAEEFNPKPIYSIVMYEKGGQLSLVSGGLNGKVRLWDVDDAIAMATTSTANARGGDHAGTDASEREETTDVPKIHRNTCIYKDDGEIKSIAISRDKEQIAAACGRNICHGPLSVKTLREYDFVHQHHQLQRQRQRQHQRLRQQESLFPNRADNIIFDSENDFNDEREDEDWRLLKGHYAGDIRCIAFSSDGKSIASACSDGSIRLWDLREGHWKRKWKAHNGFMVCSIAVTPDGLSLLSAGSDGTIAIKGLVS</sequence>
<dbReference type="SMART" id="SM00320">
    <property type="entry name" value="WD40"/>
    <property type="match status" value="5"/>
</dbReference>
<protein>
    <recommendedName>
        <fullName evidence="6">Anaphase-promoting complex subunit 4 WD40 domain-containing protein</fullName>
    </recommendedName>
</protein>
<evidence type="ECO:0008006" key="6">
    <source>
        <dbReference type="Google" id="ProtNLM"/>
    </source>
</evidence>
<name>A0A7S4ADI5_9STRA</name>
<dbReference type="SUPFAM" id="SSF50978">
    <property type="entry name" value="WD40 repeat-like"/>
    <property type="match status" value="1"/>
</dbReference>
<proteinExistence type="predicted"/>
<dbReference type="PRINTS" id="PR00320">
    <property type="entry name" value="GPROTEINBRPT"/>
</dbReference>
<dbReference type="Pfam" id="PF00400">
    <property type="entry name" value="WD40"/>
    <property type="match status" value="3"/>
</dbReference>
<feature type="region of interest" description="Disordered" evidence="4">
    <location>
        <begin position="485"/>
        <end position="504"/>
    </location>
</feature>
<dbReference type="InterPro" id="IPR001680">
    <property type="entry name" value="WD40_rpt"/>
</dbReference>
<evidence type="ECO:0000313" key="5">
    <source>
        <dbReference type="EMBL" id="CAE0711709.1"/>
    </source>
</evidence>
<dbReference type="PROSITE" id="PS00678">
    <property type="entry name" value="WD_REPEATS_1"/>
    <property type="match status" value="2"/>
</dbReference>
<feature type="repeat" description="WD" evidence="3">
    <location>
        <begin position="609"/>
        <end position="650"/>
    </location>
</feature>